<reference evidence="12 13" key="1">
    <citation type="submission" date="2021-02" db="EMBL/GenBank/DDBJ databases">
        <title>Sulfurospirillum tamanensis sp. nov.</title>
        <authorList>
            <person name="Frolova A."/>
            <person name="Merkel A."/>
            <person name="Slobodkin A."/>
        </authorList>
    </citation>
    <scope>NUCLEOTIDE SEQUENCE [LARGE SCALE GENOMIC DNA]</scope>
    <source>
        <strain evidence="12 13">T05b</strain>
    </source>
</reference>
<evidence type="ECO:0000313" key="12">
    <source>
        <dbReference type="EMBL" id="MBN2965506.1"/>
    </source>
</evidence>
<name>A0ABS2WV30_9BACT</name>
<dbReference type="Gene3D" id="3.40.50.10990">
    <property type="entry name" value="GTP cyclohydrolase II"/>
    <property type="match status" value="1"/>
</dbReference>
<dbReference type="InterPro" id="IPR032677">
    <property type="entry name" value="GTP_cyclohydro_II"/>
</dbReference>
<evidence type="ECO:0000256" key="9">
    <source>
        <dbReference type="ARBA" id="ARBA00022723"/>
    </source>
</evidence>
<comment type="cofactor">
    <cofactor evidence="10">
        <name>Mg(2+)</name>
        <dbReference type="ChEBI" id="CHEBI:18420"/>
    </cofactor>
    <cofactor evidence="10">
        <name>Mn(2+)</name>
        <dbReference type="ChEBI" id="CHEBI:29035"/>
    </cofactor>
    <text evidence="10">Binds 2 divalent metal cations per subunit. Magnesium or manganese.</text>
</comment>
<evidence type="ECO:0000256" key="4">
    <source>
        <dbReference type="ARBA" id="ARBA00005520"/>
    </source>
</evidence>
<keyword evidence="13" id="KW-1185">Reference proteome</keyword>
<comment type="catalytic activity">
    <reaction evidence="1 10">
        <text>D-ribulose 5-phosphate = (2S)-2-hydroxy-3-oxobutyl phosphate + formate + H(+)</text>
        <dbReference type="Rhea" id="RHEA:18457"/>
        <dbReference type="ChEBI" id="CHEBI:15378"/>
        <dbReference type="ChEBI" id="CHEBI:15740"/>
        <dbReference type="ChEBI" id="CHEBI:58121"/>
        <dbReference type="ChEBI" id="CHEBI:58830"/>
        <dbReference type="EC" id="4.1.99.12"/>
    </reaction>
</comment>
<comment type="function">
    <text evidence="2 10">Catalyzes the conversion of D-ribulose 5-phosphate to formate and 3,4-dihydroxy-2-butanone 4-phosphate.</text>
</comment>
<gene>
    <name evidence="10" type="primary">ribB</name>
    <name evidence="12" type="ORF">JWV37_12010</name>
</gene>
<keyword evidence="8 10" id="KW-0686">Riboflavin biosynthesis</keyword>
<keyword evidence="10" id="KW-0464">Manganese</keyword>
<keyword evidence="12" id="KW-0378">Hydrolase</keyword>
<feature type="binding site" evidence="10">
    <location>
        <position position="143"/>
    </location>
    <ligand>
        <name>Mg(2+)</name>
        <dbReference type="ChEBI" id="CHEBI:18420"/>
        <label>2</label>
    </ligand>
</feature>
<dbReference type="Pfam" id="PF00925">
    <property type="entry name" value="GTP_cyclohydro2"/>
    <property type="match status" value="1"/>
</dbReference>
<feature type="binding site" evidence="10">
    <location>
        <begin position="140"/>
        <end position="144"/>
    </location>
    <ligand>
        <name>D-ribulose 5-phosphate</name>
        <dbReference type="ChEBI" id="CHEBI:58121"/>
    </ligand>
</feature>
<dbReference type="PIRSF" id="PIRSF001259">
    <property type="entry name" value="RibA"/>
    <property type="match status" value="1"/>
</dbReference>
<feature type="binding site" evidence="10">
    <location>
        <position position="29"/>
    </location>
    <ligand>
        <name>Mg(2+)</name>
        <dbReference type="ChEBI" id="CHEBI:18420"/>
        <label>2</label>
    </ligand>
</feature>
<evidence type="ECO:0000256" key="10">
    <source>
        <dbReference type="HAMAP-Rule" id="MF_00180"/>
    </source>
</evidence>
<dbReference type="Gene3D" id="3.90.870.10">
    <property type="entry name" value="DHBP synthase"/>
    <property type="match status" value="1"/>
</dbReference>
<feature type="binding site" evidence="10">
    <location>
        <begin position="28"/>
        <end position="29"/>
    </location>
    <ligand>
        <name>D-ribulose 5-phosphate</name>
        <dbReference type="ChEBI" id="CHEBI:58121"/>
    </ligand>
</feature>
<evidence type="ECO:0000256" key="3">
    <source>
        <dbReference type="ARBA" id="ARBA00004904"/>
    </source>
</evidence>
<evidence type="ECO:0000256" key="8">
    <source>
        <dbReference type="ARBA" id="ARBA00022619"/>
    </source>
</evidence>
<dbReference type="NCBIfam" id="TIGR00506">
    <property type="entry name" value="ribB"/>
    <property type="match status" value="1"/>
</dbReference>
<accession>A0ABS2WV30</accession>
<evidence type="ECO:0000256" key="1">
    <source>
        <dbReference type="ARBA" id="ARBA00000141"/>
    </source>
</evidence>
<dbReference type="PANTHER" id="PTHR21327:SF18">
    <property type="entry name" value="3,4-DIHYDROXY-2-BUTANONE 4-PHOSPHATE SYNTHASE"/>
    <property type="match status" value="1"/>
</dbReference>
<comment type="similarity">
    <text evidence="5">In the C-terminal section; belongs to the GTP cyclohydrolase II family.</text>
</comment>
<feature type="domain" description="GTP cyclohydrolase II" evidence="11">
    <location>
        <begin position="291"/>
        <end position="339"/>
    </location>
</feature>
<dbReference type="Pfam" id="PF00926">
    <property type="entry name" value="DHBP_synthase"/>
    <property type="match status" value="1"/>
</dbReference>
<feature type="site" description="Essential for catalytic activity" evidence="10">
    <location>
        <position position="164"/>
    </location>
</feature>
<comment type="pathway">
    <text evidence="3 10">Cofactor biosynthesis; riboflavin biosynthesis; 2-hydroxy-3-oxobutyl phosphate from D-ribulose 5-phosphate: step 1/1.</text>
</comment>
<evidence type="ECO:0000256" key="6">
    <source>
        <dbReference type="ARBA" id="ARBA00012153"/>
    </source>
</evidence>
<evidence type="ECO:0000256" key="5">
    <source>
        <dbReference type="ARBA" id="ARBA00008976"/>
    </source>
</evidence>
<reference evidence="13" key="2">
    <citation type="submission" date="2021-02" db="EMBL/GenBank/DDBJ databases">
        <title>Sulfurospirillum tamanensis sp. nov.</title>
        <authorList>
            <person name="Merkel A.Y."/>
        </authorList>
    </citation>
    <scope>NUCLEOTIDE SEQUENCE [LARGE SCALE GENOMIC DNA]</scope>
    <source>
        <strain evidence="13">T05b</strain>
    </source>
</reference>
<dbReference type="InterPro" id="IPR017945">
    <property type="entry name" value="DHBP_synth_RibB-like_a/b_dom"/>
</dbReference>
<keyword evidence="9 10" id="KW-0479">Metal-binding</keyword>
<comment type="similarity">
    <text evidence="10">Belongs to the DHBP synthase family.</text>
</comment>
<dbReference type="EC" id="4.1.99.12" evidence="6 10"/>
<comment type="caution">
    <text evidence="12">The sequence shown here is derived from an EMBL/GenBank/DDBJ whole genome shotgun (WGS) entry which is preliminary data.</text>
</comment>
<keyword evidence="10" id="KW-0460">Magnesium</keyword>
<dbReference type="GO" id="GO:0003935">
    <property type="term" value="F:GTP cyclohydrolase II activity"/>
    <property type="evidence" value="ECO:0007669"/>
    <property type="project" value="UniProtKB-EC"/>
</dbReference>
<dbReference type="SUPFAM" id="SSF55821">
    <property type="entry name" value="YrdC/RibB"/>
    <property type="match status" value="1"/>
</dbReference>
<feature type="binding site" evidence="10">
    <location>
        <position position="29"/>
    </location>
    <ligand>
        <name>Mg(2+)</name>
        <dbReference type="ChEBI" id="CHEBI:18420"/>
        <label>1</label>
    </ligand>
</feature>
<dbReference type="SUPFAM" id="SSF142695">
    <property type="entry name" value="RibA-like"/>
    <property type="match status" value="1"/>
</dbReference>
<organism evidence="12 13">
    <name type="scientific">Sulfurospirillum tamanense</name>
    <dbReference type="NCBI Taxonomy" id="2813362"/>
    <lineage>
        <taxon>Bacteria</taxon>
        <taxon>Pseudomonadati</taxon>
        <taxon>Campylobacterota</taxon>
        <taxon>Epsilonproteobacteria</taxon>
        <taxon>Campylobacterales</taxon>
        <taxon>Sulfurospirillaceae</taxon>
        <taxon>Sulfurospirillum</taxon>
    </lineage>
</organism>
<comment type="subunit">
    <text evidence="10">Homodimer.</text>
</comment>
<dbReference type="NCBIfam" id="NF006804">
    <property type="entry name" value="PRK09314.1"/>
    <property type="match status" value="1"/>
</dbReference>
<reference evidence="12 13" key="3">
    <citation type="submission" date="2021-02" db="EMBL/GenBank/DDBJ databases">
        <authorList>
            <person name="Merkel A.Y."/>
        </authorList>
    </citation>
    <scope>NUCLEOTIDE SEQUENCE [LARGE SCALE GENOMIC DNA]</scope>
    <source>
        <strain evidence="12 13">T05b</strain>
    </source>
</reference>
<dbReference type="InterPro" id="IPR000422">
    <property type="entry name" value="DHBP_synthase_RibB"/>
</dbReference>
<dbReference type="PANTHER" id="PTHR21327">
    <property type="entry name" value="GTP CYCLOHYDROLASE II-RELATED"/>
    <property type="match status" value="1"/>
</dbReference>
<feature type="binding site" evidence="10">
    <location>
        <position position="33"/>
    </location>
    <ligand>
        <name>D-ribulose 5-phosphate</name>
        <dbReference type="ChEBI" id="CHEBI:58121"/>
    </ligand>
</feature>
<dbReference type="RefSeq" id="WP_205460067.1">
    <property type="nucleotide sequence ID" value="NZ_JAFHKK010000042.1"/>
</dbReference>
<feature type="site" description="Essential for catalytic activity" evidence="10">
    <location>
        <position position="126"/>
    </location>
</feature>
<dbReference type="GO" id="GO:0008686">
    <property type="term" value="F:3,4-dihydroxy-2-butanone-4-phosphate synthase activity"/>
    <property type="evidence" value="ECO:0007669"/>
    <property type="project" value="UniProtKB-EC"/>
</dbReference>
<keyword evidence="10 12" id="KW-0456">Lyase</keyword>
<evidence type="ECO:0000313" key="13">
    <source>
        <dbReference type="Proteomes" id="UP000703590"/>
    </source>
</evidence>
<evidence type="ECO:0000259" key="11">
    <source>
        <dbReference type="Pfam" id="PF00925"/>
    </source>
</evidence>
<evidence type="ECO:0000256" key="2">
    <source>
        <dbReference type="ARBA" id="ARBA00002284"/>
    </source>
</evidence>
<dbReference type="InterPro" id="IPR036144">
    <property type="entry name" value="RibA-like_sf"/>
</dbReference>
<dbReference type="Proteomes" id="UP000703590">
    <property type="component" value="Unassembled WGS sequence"/>
</dbReference>
<proteinExistence type="inferred from homology"/>
<comment type="similarity">
    <text evidence="4">In the N-terminal section; belongs to the DHBP synthase family.</text>
</comment>
<evidence type="ECO:0000256" key="7">
    <source>
        <dbReference type="ARBA" id="ARBA00018836"/>
    </source>
</evidence>
<sequence length="345" mass="38317">MTPLERVKRAIEDMKQGKMVMMVDDEDRENEGDLVYASVFSTPQKVNFMASHAKGLICVALSKAIATRLNLAPMVKENDSSYETAFTVSVDAREASTGISAGERDMTIKLLADYSTKPSDLVRPGHIFPLIAKEGGALVRTGHTEGSVDLCRLAGLVESAVICEVMKEDGTMARRPDLDVFCETHDMNIVYISDIVEYRMMHESLVRVIAESNTEFLGAKARRYDFVDHRDNHHVAYAFGKPQKTSAVKFHNVMPDIELLATPRKFDGLMNAIDHLKEYGGVLVFLGSQENPNVQMREYGIGAQIVKHLGVEEIELLTTTKGKEFVGISGFGLHVTRQIDFEGNE</sequence>
<dbReference type="EMBL" id="JAFHKK010000042">
    <property type="protein sequence ID" value="MBN2965506.1"/>
    <property type="molecule type" value="Genomic_DNA"/>
</dbReference>
<dbReference type="HAMAP" id="MF_00180">
    <property type="entry name" value="RibB"/>
    <property type="match status" value="1"/>
</dbReference>
<protein>
    <recommendedName>
        <fullName evidence="7 10">3,4-dihydroxy-2-butanone 4-phosphate synthase</fullName>
        <shortName evidence="10">DHBP synthase</shortName>
        <ecNumber evidence="6 10">4.1.99.12</ecNumber>
    </recommendedName>
</protein>